<accession>A0A8H3F8D2</accession>
<feature type="compositionally biased region" description="Low complexity" evidence="1">
    <location>
        <begin position="320"/>
        <end position="329"/>
    </location>
</feature>
<sequence>MAGGDASHARSSAAFVSSIKSSARRITSTISPVKSSEIYSLTDTEYQPGSFGTDRSSTSSRSSNRTAFRARHASTSTASLPQPTTPVKHPKYDPTSPLQVPKRKPLPNSPQFLEARQTRAATASAALFNPGPKQNMSSSSTVTMTPFAPSLRSDQSSRAPSTSQSSVSFGQGGGTASGPPPSLPNAPGSVHNPHTVYQHVQDMASKRISTLDYLRKGHEGRMYWYNTLLFSKSDLLKMPYFEPKKLARRATNYLLLGLSLPTILDLNNTNALEYLRALNALLSEFDSYQQYHPVEGHSASSFSRATRFPQMLRRARDAAGTRGRRASTAQDIGLPMNSSDPADLKSMTNGAPAGGPSSASSFPVSEQDLLPGEEYTHLLTPSLPFDPDYFETFATLCDVLIDCYTRIMNLLSSPSMCTPGVGEVFAKADMKLRKIIVNGIVKEFEEASRSGAKAEMAGVGKIVLGGLT</sequence>
<feature type="region of interest" description="Disordered" evidence="1">
    <location>
        <begin position="1"/>
        <end position="109"/>
    </location>
</feature>
<dbReference type="OrthoDB" id="14339at2759"/>
<feature type="compositionally biased region" description="Low complexity" evidence="1">
    <location>
        <begin position="49"/>
        <end position="67"/>
    </location>
</feature>
<evidence type="ECO:0000256" key="1">
    <source>
        <dbReference type="SAM" id="MobiDB-lite"/>
    </source>
</evidence>
<feature type="compositionally biased region" description="Low complexity" evidence="1">
    <location>
        <begin position="350"/>
        <end position="365"/>
    </location>
</feature>
<comment type="caution">
    <text evidence="2">The sequence shown here is derived from an EMBL/GenBank/DDBJ whole genome shotgun (WGS) entry which is preliminary data.</text>
</comment>
<keyword evidence="3" id="KW-1185">Reference proteome</keyword>
<feature type="region of interest" description="Disordered" evidence="1">
    <location>
        <begin position="316"/>
        <end position="365"/>
    </location>
</feature>
<organism evidence="2 3">
    <name type="scientific">Heterodermia speciosa</name>
    <dbReference type="NCBI Taxonomy" id="116794"/>
    <lineage>
        <taxon>Eukaryota</taxon>
        <taxon>Fungi</taxon>
        <taxon>Dikarya</taxon>
        <taxon>Ascomycota</taxon>
        <taxon>Pezizomycotina</taxon>
        <taxon>Lecanoromycetes</taxon>
        <taxon>OSLEUM clade</taxon>
        <taxon>Lecanoromycetidae</taxon>
        <taxon>Caliciales</taxon>
        <taxon>Physciaceae</taxon>
        <taxon>Heterodermia</taxon>
    </lineage>
</organism>
<feature type="region of interest" description="Disordered" evidence="1">
    <location>
        <begin position="125"/>
        <end position="193"/>
    </location>
</feature>
<dbReference type="AlphaFoldDB" id="A0A8H3F8D2"/>
<feature type="compositionally biased region" description="Polar residues" evidence="1">
    <location>
        <begin position="132"/>
        <end position="144"/>
    </location>
</feature>
<dbReference type="PANTHER" id="PTHR37332:SF1">
    <property type="entry name" value="ELMO DOMAIN-CONTAINING PROTEIN"/>
    <property type="match status" value="1"/>
</dbReference>
<feature type="compositionally biased region" description="Low complexity" evidence="1">
    <location>
        <begin position="11"/>
        <end position="21"/>
    </location>
</feature>
<dbReference type="EMBL" id="CAJPDS010000026">
    <property type="protein sequence ID" value="CAF9920547.1"/>
    <property type="molecule type" value="Genomic_DNA"/>
</dbReference>
<dbReference type="PANTHER" id="PTHR37332">
    <property type="entry name" value="EXPRESSED PROTEIN"/>
    <property type="match status" value="1"/>
</dbReference>
<feature type="compositionally biased region" description="Polar residues" evidence="1">
    <location>
        <begin position="24"/>
        <end position="47"/>
    </location>
</feature>
<name>A0A8H3F8D2_9LECA</name>
<gene>
    <name evidence="2" type="ORF">HETSPECPRED_004275</name>
</gene>
<evidence type="ECO:0000313" key="3">
    <source>
        <dbReference type="Proteomes" id="UP000664521"/>
    </source>
</evidence>
<proteinExistence type="predicted"/>
<reference evidence="2" key="1">
    <citation type="submission" date="2021-03" db="EMBL/GenBank/DDBJ databases">
        <authorList>
            <person name="Tagirdzhanova G."/>
        </authorList>
    </citation>
    <scope>NUCLEOTIDE SEQUENCE</scope>
</reference>
<feature type="compositionally biased region" description="Polar residues" evidence="1">
    <location>
        <begin position="73"/>
        <end position="82"/>
    </location>
</feature>
<feature type="compositionally biased region" description="Low complexity" evidence="1">
    <location>
        <begin position="153"/>
        <end position="169"/>
    </location>
</feature>
<protein>
    <submittedName>
        <fullName evidence="2">Uncharacterized protein</fullName>
    </submittedName>
</protein>
<evidence type="ECO:0000313" key="2">
    <source>
        <dbReference type="EMBL" id="CAF9920547.1"/>
    </source>
</evidence>
<dbReference type="Proteomes" id="UP000664521">
    <property type="component" value="Unassembled WGS sequence"/>
</dbReference>